<dbReference type="Proteomes" id="UP000266206">
    <property type="component" value="Unassembled WGS sequence"/>
</dbReference>
<name>A0A3A1YTD9_9BURK</name>
<dbReference type="Pfam" id="PF00941">
    <property type="entry name" value="FAD_binding_5"/>
    <property type="match status" value="1"/>
</dbReference>
<feature type="domain" description="FAD-binding PCMH-type" evidence="4">
    <location>
        <begin position="1"/>
        <end position="177"/>
    </location>
</feature>
<dbReference type="InterPro" id="IPR002346">
    <property type="entry name" value="Mopterin_DH_FAD-bd"/>
</dbReference>
<dbReference type="Gene3D" id="3.30.465.10">
    <property type="match status" value="1"/>
</dbReference>
<reference evidence="5 6" key="1">
    <citation type="submission" date="2017-08" db="EMBL/GenBank/DDBJ databases">
        <title>Pusillimonas indicus sp. nov., a member of the family Alcaligenaceae isolated from surface seawater.</title>
        <authorList>
            <person name="Li J."/>
        </authorList>
    </citation>
    <scope>NUCLEOTIDE SEQUENCE [LARGE SCALE GENOMIC DNA]</scope>
    <source>
        <strain evidence="5 6">L52-1-41</strain>
    </source>
</reference>
<dbReference type="GO" id="GO:0016491">
    <property type="term" value="F:oxidoreductase activity"/>
    <property type="evidence" value="ECO:0007669"/>
    <property type="project" value="UniProtKB-KW"/>
</dbReference>
<dbReference type="InterPro" id="IPR016169">
    <property type="entry name" value="FAD-bd_PCMH_sub2"/>
</dbReference>
<dbReference type="GO" id="GO:0071949">
    <property type="term" value="F:FAD binding"/>
    <property type="evidence" value="ECO:0007669"/>
    <property type="project" value="InterPro"/>
</dbReference>
<dbReference type="PROSITE" id="PS51387">
    <property type="entry name" value="FAD_PCMH"/>
    <property type="match status" value="1"/>
</dbReference>
<dbReference type="EMBL" id="NQYH01000003">
    <property type="protein sequence ID" value="RIY41482.1"/>
    <property type="molecule type" value="Genomic_DNA"/>
</dbReference>
<sequence length="295" mass="32250">MKAPDFIYHRASSVQEAVQLLDEYDGNARILAGGQSLIPMLNMRLWRPSALIDINRIEGLDAVSAQGHETVLGARVRYNVIEHSALIAQRLPLLTNMIRYVGDRQVRHRGTVGGSLVQGDPTGEMPLAALTLGAKVKVVSVKGEREIPLTSFYEGSYATVLEPNEMVVSVIYPKHPPFYAFCEMNRRHNDFAVVSVAVAGEIDEQGHWQDVRIGMGGVNESPMLATDAASLLNGSRMTDEDIAQAAQLACAQADPPDDIRASGEYRLHLLNAYVRKALGNLRREASSAFSKSPVN</sequence>
<evidence type="ECO:0000313" key="5">
    <source>
        <dbReference type="EMBL" id="RIY41482.1"/>
    </source>
</evidence>
<keyword evidence="3" id="KW-0560">Oxidoreductase</keyword>
<dbReference type="Gene3D" id="3.30.43.10">
    <property type="entry name" value="Uridine Diphospho-n-acetylenolpyruvylglucosamine Reductase, domain 2"/>
    <property type="match status" value="1"/>
</dbReference>
<evidence type="ECO:0000313" key="6">
    <source>
        <dbReference type="Proteomes" id="UP000266206"/>
    </source>
</evidence>
<evidence type="ECO:0000259" key="4">
    <source>
        <dbReference type="PROSITE" id="PS51387"/>
    </source>
</evidence>
<comment type="caution">
    <text evidence="5">The sequence shown here is derived from an EMBL/GenBank/DDBJ whole genome shotgun (WGS) entry which is preliminary data.</text>
</comment>
<organism evidence="5 6">
    <name type="scientific">Neopusillimonas maritima</name>
    <dbReference type="NCBI Taxonomy" id="2026239"/>
    <lineage>
        <taxon>Bacteria</taxon>
        <taxon>Pseudomonadati</taxon>
        <taxon>Pseudomonadota</taxon>
        <taxon>Betaproteobacteria</taxon>
        <taxon>Burkholderiales</taxon>
        <taxon>Alcaligenaceae</taxon>
        <taxon>Neopusillimonas</taxon>
    </lineage>
</organism>
<dbReference type="SUPFAM" id="SSF55447">
    <property type="entry name" value="CO dehydrogenase flavoprotein C-terminal domain-like"/>
    <property type="match status" value="1"/>
</dbReference>
<protein>
    <submittedName>
        <fullName evidence="5">Carbon monoxide dehydrogenase</fullName>
    </submittedName>
</protein>
<keyword evidence="1" id="KW-0285">Flavoprotein</keyword>
<dbReference type="OrthoDB" id="9793944at2"/>
<dbReference type="InterPro" id="IPR016166">
    <property type="entry name" value="FAD-bd_PCMH"/>
</dbReference>
<evidence type="ECO:0000256" key="1">
    <source>
        <dbReference type="ARBA" id="ARBA00022630"/>
    </source>
</evidence>
<dbReference type="InterPro" id="IPR051312">
    <property type="entry name" value="Diverse_Substr_Oxidored"/>
</dbReference>
<dbReference type="PANTHER" id="PTHR42659:SF2">
    <property type="entry name" value="XANTHINE DEHYDROGENASE SUBUNIT C-RELATED"/>
    <property type="match status" value="1"/>
</dbReference>
<evidence type="ECO:0000256" key="2">
    <source>
        <dbReference type="ARBA" id="ARBA00022827"/>
    </source>
</evidence>
<keyword evidence="2" id="KW-0274">FAD</keyword>
<dbReference type="Pfam" id="PF03450">
    <property type="entry name" value="CO_deh_flav_C"/>
    <property type="match status" value="1"/>
</dbReference>
<dbReference type="PANTHER" id="PTHR42659">
    <property type="entry name" value="XANTHINE DEHYDROGENASE SUBUNIT C-RELATED"/>
    <property type="match status" value="1"/>
</dbReference>
<dbReference type="SUPFAM" id="SSF56176">
    <property type="entry name" value="FAD-binding/transporter-associated domain-like"/>
    <property type="match status" value="1"/>
</dbReference>
<dbReference type="InterPro" id="IPR016167">
    <property type="entry name" value="FAD-bd_PCMH_sub1"/>
</dbReference>
<dbReference type="AlphaFoldDB" id="A0A3A1YTD9"/>
<dbReference type="InterPro" id="IPR036318">
    <property type="entry name" value="FAD-bd_PCMH-like_sf"/>
</dbReference>
<dbReference type="InterPro" id="IPR005107">
    <property type="entry name" value="CO_DH_flav_C"/>
</dbReference>
<accession>A0A3A1YTD9</accession>
<evidence type="ECO:0000256" key="3">
    <source>
        <dbReference type="ARBA" id="ARBA00023002"/>
    </source>
</evidence>
<dbReference type="SMART" id="SM01092">
    <property type="entry name" value="CO_deh_flav_C"/>
    <property type="match status" value="1"/>
</dbReference>
<dbReference type="Gene3D" id="3.30.390.50">
    <property type="entry name" value="CO dehydrogenase flavoprotein, C-terminal domain"/>
    <property type="match status" value="1"/>
</dbReference>
<dbReference type="InterPro" id="IPR036683">
    <property type="entry name" value="CO_DH_flav_C_dom_sf"/>
</dbReference>
<dbReference type="RefSeq" id="WP_119515749.1">
    <property type="nucleotide sequence ID" value="NZ_NQYH01000003.1"/>
</dbReference>
<proteinExistence type="predicted"/>
<gene>
    <name evidence="5" type="ORF">CJP73_05755</name>
</gene>